<evidence type="ECO:0000259" key="7">
    <source>
        <dbReference type="PROSITE" id="PS50173"/>
    </source>
</evidence>
<name>A0A261G086_9BIFI</name>
<dbReference type="Gene3D" id="3.40.1170.60">
    <property type="match status" value="1"/>
</dbReference>
<evidence type="ECO:0000256" key="3">
    <source>
        <dbReference type="ARBA" id="ARBA00023199"/>
    </source>
</evidence>
<dbReference type="InterPro" id="IPR043502">
    <property type="entry name" value="DNA/RNA_pol_sf"/>
</dbReference>
<dbReference type="PANTHER" id="PTHR11076:SF34">
    <property type="entry name" value="PROTEIN UMUC"/>
    <property type="match status" value="1"/>
</dbReference>
<keyword evidence="3" id="KW-0741">SOS mutagenesis</keyword>
<reference evidence="8 9" key="1">
    <citation type="journal article" date="2017" name="BMC Genomics">
        <title>Comparative genomic and phylogenomic analyses of the Bifidobacteriaceae family.</title>
        <authorList>
            <person name="Lugli G.A."/>
            <person name="Milani C."/>
            <person name="Turroni F."/>
            <person name="Duranti S."/>
            <person name="Mancabelli L."/>
            <person name="Mangifesta M."/>
            <person name="Ferrario C."/>
            <person name="Modesto M."/>
            <person name="Mattarelli P."/>
            <person name="Jiri K."/>
            <person name="van Sinderen D."/>
            <person name="Ventura M."/>
        </authorList>
    </citation>
    <scope>NUCLEOTIDE SEQUENCE [LARGE SCALE GENOMIC DNA]</scope>
    <source>
        <strain evidence="8 9">LMG 28769</strain>
    </source>
</reference>
<evidence type="ECO:0000256" key="6">
    <source>
        <dbReference type="ARBA" id="ARBA00025589"/>
    </source>
</evidence>
<keyword evidence="2" id="KW-0227">DNA damage</keyword>
<evidence type="ECO:0000313" key="8">
    <source>
        <dbReference type="EMBL" id="OZG64839.1"/>
    </source>
</evidence>
<feature type="domain" description="UmuC" evidence="7">
    <location>
        <begin position="6"/>
        <end position="188"/>
    </location>
</feature>
<gene>
    <name evidence="8" type="ORF">BAQU_1981</name>
</gene>
<organism evidence="8 9">
    <name type="scientific">Bifidobacterium aquikefiri</name>
    <dbReference type="NCBI Taxonomy" id="1653207"/>
    <lineage>
        <taxon>Bacteria</taxon>
        <taxon>Bacillati</taxon>
        <taxon>Actinomycetota</taxon>
        <taxon>Actinomycetes</taxon>
        <taxon>Bifidobacteriales</taxon>
        <taxon>Bifidobacteriaceae</taxon>
        <taxon>Bifidobacterium</taxon>
    </lineage>
</organism>
<dbReference type="InterPro" id="IPR025188">
    <property type="entry name" value="DUF4113"/>
</dbReference>
<dbReference type="Proteomes" id="UP000216451">
    <property type="component" value="Unassembled WGS sequence"/>
</dbReference>
<dbReference type="CDD" id="cd01700">
    <property type="entry name" value="PolY_Pol_V_umuC"/>
    <property type="match status" value="1"/>
</dbReference>
<dbReference type="GO" id="GO:0003684">
    <property type="term" value="F:damaged DNA binding"/>
    <property type="evidence" value="ECO:0007669"/>
    <property type="project" value="InterPro"/>
</dbReference>
<dbReference type="GeneID" id="98296619"/>
<evidence type="ECO:0000256" key="4">
    <source>
        <dbReference type="ARBA" id="ARBA00023204"/>
    </source>
</evidence>
<sequence>MGSRLFVLADADSFYASCERVFHPQLMHRPIVVLSNNDGCVVSRSREAKQLGISNGLPWFKIRSQAEHDGVIARSSNYELYASLSARMMRLMASIMPDQEIYSIDECFLRGFQDPKRTRIACRFMRDTVLRGIGIPLTIATAPTRTLAKIVSHYTKHQGGGIGDWDLLKHQDPDVLDRIDVSEVWGVGRRLTRRLQGMSITTAGDLSRADPALIRHHFSVLLQRTVLELRGVPAIELDDFDAISGFRKQQIMCSRMFGHPITGLPDLSAAVSTYAQQAATRLRRQGSLTGMLTVFIATSPYSQGYQARSGSVILPDPADDPLTIARAAVSTLPHMIDPHARYVRAGVMLANLTSAASFQTFDGMDAKRDNGLGMVLDQANRKFGLQSVGIGWAGIKGKGRSKQETGAKWNMKRQRLSNRGTTRWDELCVVKAR</sequence>
<evidence type="ECO:0000256" key="5">
    <source>
        <dbReference type="ARBA" id="ARBA00023236"/>
    </source>
</evidence>
<dbReference type="GO" id="GO:0009432">
    <property type="term" value="P:SOS response"/>
    <property type="evidence" value="ECO:0007669"/>
    <property type="project" value="UniProtKB-KW"/>
</dbReference>
<dbReference type="GO" id="GO:0003887">
    <property type="term" value="F:DNA-directed DNA polymerase activity"/>
    <property type="evidence" value="ECO:0007669"/>
    <property type="project" value="TreeGrafter"/>
</dbReference>
<dbReference type="Gene3D" id="3.30.70.270">
    <property type="match status" value="1"/>
</dbReference>
<dbReference type="InterPro" id="IPR043128">
    <property type="entry name" value="Rev_trsase/Diguanyl_cyclase"/>
</dbReference>
<dbReference type="Pfam" id="PF00817">
    <property type="entry name" value="IMS"/>
    <property type="match status" value="1"/>
</dbReference>
<keyword evidence="5" id="KW-0742">SOS response</keyword>
<dbReference type="PROSITE" id="PS50173">
    <property type="entry name" value="UMUC"/>
    <property type="match status" value="1"/>
</dbReference>
<dbReference type="Pfam" id="PF11799">
    <property type="entry name" value="IMS_C"/>
    <property type="match status" value="1"/>
</dbReference>
<evidence type="ECO:0000256" key="1">
    <source>
        <dbReference type="ARBA" id="ARBA00010945"/>
    </source>
</evidence>
<comment type="similarity">
    <text evidence="1">Belongs to the DNA polymerase type-Y family.</text>
</comment>
<dbReference type="Gene3D" id="1.10.150.20">
    <property type="entry name" value="5' to 3' exonuclease, C-terminal subdomain"/>
    <property type="match status" value="1"/>
</dbReference>
<keyword evidence="9" id="KW-1185">Reference proteome</keyword>
<dbReference type="GO" id="GO:0006281">
    <property type="term" value="P:DNA repair"/>
    <property type="evidence" value="ECO:0007669"/>
    <property type="project" value="UniProtKB-KW"/>
</dbReference>
<dbReference type="InterPro" id="IPR050116">
    <property type="entry name" value="DNA_polymerase-Y"/>
</dbReference>
<dbReference type="Pfam" id="PF13438">
    <property type="entry name" value="DUF4113"/>
    <property type="match status" value="1"/>
</dbReference>
<dbReference type="EMBL" id="MWXA01000014">
    <property type="protein sequence ID" value="OZG64839.1"/>
    <property type="molecule type" value="Genomic_DNA"/>
</dbReference>
<evidence type="ECO:0000256" key="2">
    <source>
        <dbReference type="ARBA" id="ARBA00022763"/>
    </source>
</evidence>
<proteinExistence type="inferred from homology"/>
<protein>
    <submittedName>
        <fullName evidence="8">ImpB</fullName>
    </submittedName>
</protein>
<accession>A0A261G086</accession>
<evidence type="ECO:0000313" key="9">
    <source>
        <dbReference type="Proteomes" id="UP000216451"/>
    </source>
</evidence>
<dbReference type="RefSeq" id="WP_094695287.1">
    <property type="nucleotide sequence ID" value="NZ_MWXA01000014.1"/>
</dbReference>
<keyword evidence="4" id="KW-0234">DNA repair</keyword>
<dbReference type="InterPro" id="IPR001126">
    <property type="entry name" value="UmuC"/>
</dbReference>
<comment type="caution">
    <text evidence="8">The sequence shown here is derived from an EMBL/GenBank/DDBJ whole genome shotgun (WGS) entry which is preliminary data.</text>
</comment>
<dbReference type="InterPro" id="IPR017961">
    <property type="entry name" value="DNA_pol_Y-fam_little_finger"/>
</dbReference>
<dbReference type="OrthoDB" id="9808813at2"/>
<dbReference type="PANTHER" id="PTHR11076">
    <property type="entry name" value="DNA REPAIR POLYMERASE UMUC / TRANSFERASE FAMILY MEMBER"/>
    <property type="match status" value="1"/>
</dbReference>
<dbReference type="AlphaFoldDB" id="A0A261G086"/>
<dbReference type="GO" id="GO:0042276">
    <property type="term" value="P:error-prone translesion synthesis"/>
    <property type="evidence" value="ECO:0007669"/>
    <property type="project" value="TreeGrafter"/>
</dbReference>
<dbReference type="SUPFAM" id="SSF56672">
    <property type="entry name" value="DNA/RNA polymerases"/>
    <property type="match status" value="1"/>
</dbReference>
<comment type="function">
    <text evidence="6">Poorly processive, error-prone DNA polymerase involved in untargeted mutagenesis. Copies undamaged DNA at stalled replication forks, which arise in vivo from mismatched or misaligned primer ends. These misaligned primers can be extended by PolIV. Exhibits no 3'-5' exonuclease (proofreading) activity. May be involved in translesional synthesis, in conjunction with the beta clamp from PolIII.</text>
</comment>
<dbReference type="GO" id="GO:0005829">
    <property type="term" value="C:cytosol"/>
    <property type="evidence" value="ECO:0007669"/>
    <property type="project" value="TreeGrafter"/>
</dbReference>